<evidence type="ECO:0000313" key="4">
    <source>
        <dbReference type="EMBL" id="GBF97435.1"/>
    </source>
</evidence>
<dbReference type="InParanoid" id="A0A2V0PK73"/>
<dbReference type="Proteomes" id="UP000247498">
    <property type="component" value="Unassembled WGS sequence"/>
</dbReference>
<dbReference type="OrthoDB" id="447425at2759"/>
<dbReference type="SUPFAM" id="SSF82153">
    <property type="entry name" value="FAS1 domain"/>
    <property type="match status" value="1"/>
</dbReference>
<keyword evidence="2" id="KW-0732">Signal</keyword>
<feature type="domain" description="FAS1" evidence="3">
    <location>
        <begin position="1"/>
        <end position="182"/>
    </location>
</feature>
<feature type="compositionally biased region" description="Basic and acidic residues" evidence="1">
    <location>
        <begin position="144"/>
        <end position="153"/>
    </location>
</feature>
<proteinExistence type="predicted"/>
<dbReference type="InterPro" id="IPR000782">
    <property type="entry name" value="FAS1_domain"/>
</dbReference>
<feature type="compositionally biased region" description="Acidic residues" evidence="1">
    <location>
        <begin position="133"/>
        <end position="143"/>
    </location>
</feature>
<dbReference type="Gene3D" id="2.30.180.10">
    <property type="entry name" value="FAS1 domain"/>
    <property type="match status" value="1"/>
</dbReference>
<evidence type="ECO:0000256" key="1">
    <source>
        <dbReference type="SAM" id="MobiDB-lite"/>
    </source>
</evidence>
<dbReference type="EMBL" id="BDRX01000099">
    <property type="protein sequence ID" value="GBF97435.1"/>
    <property type="molecule type" value="Genomic_DNA"/>
</dbReference>
<dbReference type="PROSITE" id="PS50213">
    <property type="entry name" value="FAS1"/>
    <property type="match status" value="1"/>
</dbReference>
<dbReference type="InterPro" id="IPR036378">
    <property type="entry name" value="FAS1_dom_sf"/>
</dbReference>
<reference evidence="4 5" key="1">
    <citation type="journal article" date="2018" name="Sci. Rep.">
        <title>Raphidocelis subcapitata (=Pseudokirchneriella subcapitata) provides an insight into genome evolution and environmental adaptations in the Sphaeropleales.</title>
        <authorList>
            <person name="Suzuki S."/>
            <person name="Yamaguchi H."/>
            <person name="Nakajima N."/>
            <person name="Kawachi M."/>
        </authorList>
    </citation>
    <scope>NUCLEOTIDE SEQUENCE [LARGE SCALE GENOMIC DNA]</scope>
    <source>
        <strain evidence="4 5">NIES-35</strain>
    </source>
</reference>
<protein>
    <recommendedName>
        <fullName evidence="3">FAS1 domain-containing protein</fullName>
    </recommendedName>
</protein>
<dbReference type="AlphaFoldDB" id="A0A2V0PK73"/>
<feature type="chain" id="PRO_5016042391" description="FAS1 domain-containing protein" evidence="2">
    <location>
        <begin position="22"/>
        <end position="215"/>
    </location>
</feature>
<feature type="region of interest" description="Disordered" evidence="1">
    <location>
        <begin position="133"/>
        <end position="153"/>
    </location>
</feature>
<dbReference type="Pfam" id="PF02469">
    <property type="entry name" value="Fasciclin"/>
    <property type="match status" value="1"/>
</dbReference>
<dbReference type="SMART" id="SM00554">
    <property type="entry name" value="FAS1"/>
    <property type="match status" value="1"/>
</dbReference>
<feature type="signal peptide" evidence="2">
    <location>
        <begin position="1"/>
        <end position="21"/>
    </location>
</feature>
<sequence length="215" mass="22281">MASARLVLMLFLAGIVAPALAAPAPALTTCQAVAKALNVSVTGTTVFCPTNEAFAEFAEDLGLKGPKAVDQLLALAKANPATFKTVLSYHVTKGVVPASALKDGATIATLLPKETLKVAVDGKDVELVHPEVDIDGDDADDKDADDHGDDHGDEIVSVDQTFEGPYRPSFSTYIVHGIDHVMVPKSAATAVQKLRAGVLSTAKAPAATVGRRLLA</sequence>
<comment type="caution">
    <text evidence="4">The sequence shown here is derived from an EMBL/GenBank/DDBJ whole genome shotgun (WGS) entry which is preliminary data.</text>
</comment>
<evidence type="ECO:0000256" key="2">
    <source>
        <dbReference type="SAM" id="SignalP"/>
    </source>
</evidence>
<gene>
    <name evidence="4" type="ORF">Rsub_09601</name>
</gene>
<accession>A0A2V0PK73</accession>
<evidence type="ECO:0000259" key="3">
    <source>
        <dbReference type="PROSITE" id="PS50213"/>
    </source>
</evidence>
<evidence type="ECO:0000313" key="5">
    <source>
        <dbReference type="Proteomes" id="UP000247498"/>
    </source>
</evidence>
<name>A0A2V0PK73_9CHLO</name>
<organism evidence="4 5">
    <name type="scientific">Raphidocelis subcapitata</name>
    <dbReference type="NCBI Taxonomy" id="307507"/>
    <lineage>
        <taxon>Eukaryota</taxon>
        <taxon>Viridiplantae</taxon>
        <taxon>Chlorophyta</taxon>
        <taxon>core chlorophytes</taxon>
        <taxon>Chlorophyceae</taxon>
        <taxon>CS clade</taxon>
        <taxon>Sphaeropleales</taxon>
        <taxon>Selenastraceae</taxon>
        <taxon>Raphidocelis</taxon>
    </lineage>
</organism>
<keyword evidence="5" id="KW-1185">Reference proteome</keyword>